<dbReference type="CDD" id="cd16691">
    <property type="entry name" value="mRING-H2-C3H3C2_Mio"/>
    <property type="match status" value="1"/>
</dbReference>
<accession>A0A9P0B5W4</accession>
<dbReference type="GO" id="GO:0034198">
    <property type="term" value="P:cellular response to amino acid starvation"/>
    <property type="evidence" value="ECO:0007669"/>
    <property type="project" value="TreeGrafter"/>
</dbReference>
<sequence length="862" mass="97735">MDLEGEFKKISRVASFGNIRDLPSHVNMSGKLEIQWSPIPNRFITWGSDVTLYEVQPLRDSYTQVSGVTKISNKSCAHIIATNPNHLYVKSIDIYPKPHSDVLMAIGISNGKVLLSTFGPSEYDLYGYPGKELVPRHGRQCNVVSFNPNEPNLIAAGLDKHRQDNSVLIWDISKLAHEPNSSKIAFHPVSSDYVRPVAEFGNAEFAHSLSWFRTNSKLIACGMNLKHLRIYDIRDHSKNVVSTPTKAVYGVCLNPRDDRQIASFFDNQISVWDTRNFEKPVLVITPLKPIVKIAWCPTKINMVASVQKESSVVNLYDIQQTTVSNEDVEPVILERVVTPGSYHNIASISWHPTDENRFLSIASNGVISDYTVYDRITLNWSPISNVMWTYGRKALKYVKEFEIDDISYKIRQRAKNNYGLEDQLDKNDLAIDNNDMLASVWNWLHLSNKLAEDGAIRRTNIKHPGVQTILKIDPENNKSETVIESWIDLGNPNCKGSAKYYKHEDREQAIRLCGWPVDFLPEYLKSLEKENEFTRAAAISVFNLKIKAAIELLTRVPDASEYSSSLNIVAMALAGFSDDKSSVWKQFCTNSRSKITDPYLKAMFAFLTDENNNYDDILNERGMSVGDRVAFACMFLPDNKLLEYLQSTTEKLTEEGNLDGLLLTGNDTEGLILLQKYLDTTADIQSTALIAMRAFYTELGNETVKLWIESYRNLLDTWKLWHERAQFDIKLALFRPQEKPPQQVFVSCNFCGKSISAYLHGLNRGRTPFRLGSTTGNTVKISSCPNCRKPLPRCAICLMYMGTTTGEIEKSKMVDFDSWFTWCQTCRHGGHAEHMLQWFKEHQDCPVTGCSCRCYAIDAGNT</sequence>
<evidence type="ECO:0000313" key="7">
    <source>
        <dbReference type="Proteomes" id="UP001154078"/>
    </source>
</evidence>
<gene>
    <name evidence="6" type="ORF">MELIAE_LOCUS6921</name>
</gene>
<feature type="domain" description="GATOR2 complex protein MIO zinc-ribbon like" evidence="4">
    <location>
        <begin position="748"/>
        <end position="855"/>
    </location>
</feature>
<name>A0A9P0B5W4_BRAAE</name>
<dbReference type="Gene3D" id="2.130.10.10">
    <property type="entry name" value="YVTN repeat-like/Quinoprotein amine dehydrogenase"/>
    <property type="match status" value="1"/>
</dbReference>
<protein>
    <recommendedName>
        <fullName evidence="8">WD repeat protein mio zinc-ribbon like domain-containing protein</fullName>
    </recommendedName>
</protein>
<dbReference type="InterPro" id="IPR031488">
    <property type="entry name" value="Zn_ribbon_mio"/>
</dbReference>
<evidence type="ECO:0000256" key="2">
    <source>
        <dbReference type="ARBA" id="ARBA00022574"/>
    </source>
</evidence>
<dbReference type="Pfam" id="PF21719">
    <property type="entry name" value="MIOS_a-sol"/>
    <property type="match status" value="1"/>
</dbReference>
<dbReference type="OrthoDB" id="341486at2759"/>
<evidence type="ECO:0000313" key="6">
    <source>
        <dbReference type="EMBL" id="CAH0555578.1"/>
    </source>
</evidence>
<dbReference type="PANTHER" id="PTHR16453">
    <property type="entry name" value="WD40 DOMAIN-CONTAINING PROTEIN MIO FAMILY MEMBER"/>
    <property type="match status" value="1"/>
</dbReference>
<dbReference type="InterPro" id="IPR001680">
    <property type="entry name" value="WD40_rpt"/>
</dbReference>
<dbReference type="EMBL" id="OV121135">
    <property type="protein sequence ID" value="CAH0555578.1"/>
    <property type="molecule type" value="Genomic_DNA"/>
</dbReference>
<dbReference type="InterPro" id="IPR015943">
    <property type="entry name" value="WD40/YVTN_repeat-like_dom_sf"/>
</dbReference>
<dbReference type="SMART" id="SM00320">
    <property type="entry name" value="WD40"/>
    <property type="match status" value="5"/>
</dbReference>
<feature type="domain" description="MIOS-like alpha-solenoid" evidence="5">
    <location>
        <begin position="410"/>
        <end position="635"/>
    </location>
</feature>
<dbReference type="Pfam" id="PF17034">
    <property type="entry name" value="zinc_ribbon_16"/>
    <property type="match status" value="1"/>
</dbReference>
<comment type="similarity">
    <text evidence="1">Belongs to the WD repeat mio family.</text>
</comment>
<dbReference type="InterPro" id="IPR037593">
    <property type="entry name" value="MIOS/Sea4"/>
</dbReference>
<dbReference type="SUPFAM" id="SSF50978">
    <property type="entry name" value="WD40 repeat-like"/>
    <property type="match status" value="2"/>
</dbReference>
<evidence type="ECO:0000259" key="5">
    <source>
        <dbReference type="Pfam" id="PF21719"/>
    </source>
</evidence>
<dbReference type="Proteomes" id="UP001154078">
    <property type="component" value="Chromosome 4"/>
</dbReference>
<keyword evidence="7" id="KW-1185">Reference proteome</keyword>
<dbReference type="PANTHER" id="PTHR16453:SF9">
    <property type="entry name" value="GATOR COMPLEX PROTEIN MIOS"/>
    <property type="match status" value="1"/>
</dbReference>
<evidence type="ECO:0000256" key="1">
    <source>
        <dbReference type="ARBA" id="ARBA00009713"/>
    </source>
</evidence>
<proteinExistence type="inferred from homology"/>
<reference evidence="6" key="1">
    <citation type="submission" date="2021-12" db="EMBL/GenBank/DDBJ databases">
        <authorList>
            <person name="King R."/>
        </authorList>
    </citation>
    <scope>NUCLEOTIDE SEQUENCE</scope>
</reference>
<dbReference type="InterPro" id="IPR036322">
    <property type="entry name" value="WD40_repeat_dom_sf"/>
</dbReference>
<organism evidence="6 7">
    <name type="scientific">Brassicogethes aeneus</name>
    <name type="common">Rape pollen beetle</name>
    <name type="synonym">Meligethes aeneus</name>
    <dbReference type="NCBI Taxonomy" id="1431903"/>
    <lineage>
        <taxon>Eukaryota</taxon>
        <taxon>Metazoa</taxon>
        <taxon>Ecdysozoa</taxon>
        <taxon>Arthropoda</taxon>
        <taxon>Hexapoda</taxon>
        <taxon>Insecta</taxon>
        <taxon>Pterygota</taxon>
        <taxon>Neoptera</taxon>
        <taxon>Endopterygota</taxon>
        <taxon>Coleoptera</taxon>
        <taxon>Polyphaga</taxon>
        <taxon>Cucujiformia</taxon>
        <taxon>Nitidulidae</taxon>
        <taxon>Meligethinae</taxon>
        <taxon>Brassicogethes</taxon>
    </lineage>
</organism>
<dbReference type="AlphaFoldDB" id="A0A9P0B5W4"/>
<dbReference type="GO" id="GO:0005737">
    <property type="term" value="C:cytoplasm"/>
    <property type="evidence" value="ECO:0007669"/>
    <property type="project" value="TreeGrafter"/>
</dbReference>
<dbReference type="GO" id="GO:1904263">
    <property type="term" value="P:positive regulation of TORC1 signaling"/>
    <property type="evidence" value="ECO:0007669"/>
    <property type="project" value="TreeGrafter"/>
</dbReference>
<evidence type="ECO:0000259" key="4">
    <source>
        <dbReference type="Pfam" id="PF17034"/>
    </source>
</evidence>
<keyword evidence="2" id="KW-0853">WD repeat</keyword>
<dbReference type="Pfam" id="PF21720">
    <property type="entry name" value="MIOS_WD40"/>
    <property type="match status" value="1"/>
</dbReference>
<keyword evidence="3" id="KW-0677">Repeat</keyword>
<evidence type="ECO:0000256" key="3">
    <source>
        <dbReference type="ARBA" id="ARBA00022737"/>
    </source>
</evidence>
<evidence type="ECO:0008006" key="8">
    <source>
        <dbReference type="Google" id="ProtNLM"/>
    </source>
</evidence>
<dbReference type="InterPro" id="IPR049092">
    <property type="entry name" value="MIOS_a-sol"/>
</dbReference>